<proteinExistence type="predicted"/>
<keyword evidence="3" id="KW-1185">Reference proteome</keyword>
<dbReference type="Proteomes" id="UP001500782">
    <property type="component" value="Unassembled WGS sequence"/>
</dbReference>
<keyword evidence="1" id="KW-0812">Transmembrane</keyword>
<gene>
    <name evidence="2" type="ORF">GCM10008967_07990</name>
</gene>
<dbReference type="RefSeq" id="WP_343796583.1">
    <property type="nucleotide sequence ID" value="NZ_BAAADJ010000006.1"/>
</dbReference>
<evidence type="ECO:0000256" key="1">
    <source>
        <dbReference type="SAM" id="Phobius"/>
    </source>
</evidence>
<comment type="caution">
    <text evidence="2">The sequence shown here is derived from an EMBL/GenBank/DDBJ whole genome shotgun (WGS) entry which is preliminary data.</text>
</comment>
<organism evidence="2 3">
    <name type="scientific">Bacillus carboniphilus</name>
    <dbReference type="NCBI Taxonomy" id="86663"/>
    <lineage>
        <taxon>Bacteria</taxon>
        <taxon>Bacillati</taxon>
        <taxon>Bacillota</taxon>
        <taxon>Bacilli</taxon>
        <taxon>Bacillales</taxon>
        <taxon>Bacillaceae</taxon>
        <taxon>Bacillus</taxon>
    </lineage>
</organism>
<evidence type="ECO:0000313" key="2">
    <source>
        <dbReference type="EMBL" id="GAA0319860.1"/>
    </source>
</evidence>
<keyword evidence="1" id="KW-1133">Transmembrane helix</keyword>
<reference evidence="2 3" key="1">
    <citation type="journal article" date="2019" name="Int. J. Syst. Evol. Microbiol.">
        <title>The Global Catalogue of Microorganisms (GCM) 10K type strain sequencing project: providing services to taxonomists for standard genome sequencing and annotation.</title>
        <authorList>
            <consortium name="The Broad Institute Genomics Platform"/>
            <consortium name="The Broad Institute Genome Sequencing Center for Infectious Disease"/>
            <person name="Wu L."/>
            <person name="Ma J."/>
        </authorList>
    </citation>
    <scope>NUCLEOTIDE SEQUENCE [LARGE SCALE GENOMIC DNA]</scope>
    <source>
        <strain evidence="2 3">JCM 9731</strain>
    </source>
</reference>
<name>A0ABN0VXM7_9BACI</name>
<evidence type="ECO:0000313" key="3">
    <source>
        <dbReference type="Proteomes" id="UP001500782"/>
    </source>
</evidence>
<sequence length="55" mass="6167">MIGLWGATIGGFLLLLAVIGGFIYFIRLGLNVEQEEGEMEVKELLQNMKEEEARP</sequence>
<dbReference type="EMBL" id="BAAADJ010000006">
    <property type="protein sequence ID" value="GAA0319860.1"/>
    <property type="molecule type" value="Genomic_DNA"/>
</dbReference>
<keyword evidence="1" id="KW-0472">Membrane</keyword>
<protein>
    <submittedName>
        <fullName evidence="2">Uncharacterized protein</fullName>
    </submittedName>
</protein>
<feature type="transmembrane region" description="Helical" evidence="1">
    <location>
        <begin position="6"/>
        <end position="26"/>
    </location>
</feature>
<accession>A0ABN0VXM7</accession>